<accession>A0AAV9H7K1</accession>
<keyword evidence="1 3" id="KW-0378">Hydrolase</keyword>
<evidence type="ECO:0000313" key="4">
    <source>
        <dbReference type="Proteomes" id="UP001321749"/>
    </source>
</evidence>
<evidence type="ECO:0000259" key="2">
    <source>
        <dbReference type="Pfam" id="PF03959"/>
    </source>
</evidence>
<name>A0AAV9H7K1_9PEZI</name>
<organism evidence="3 4">
    <name type="scientific">Cladorrhinum samala</name>
    <dbReference type="NCBI Taxonomy" id="585594"/>
    <lineage>
        <taxon>Eukaryota</taxon>
        <taxon>Fungi</taxon>
        <taxon>Dikarya</taxon>
        <taxon>Ascomycota</taxon>
        <taxon>Pezizomycotina</taxon>
        <taxon>Sordariomycetes</taxon>
        <taxon>Sordariomycetidae</taxon>
        <taxon>Sordariales</taxon>
        <taxon>Podosporaceae</taxon>
        <taxon>Cladorrhinum</taxon>
    </lineage>
</organism>
<dbReference type="PANTHER" id="PTHR48070:SF4">
    <property type="entry name" value="ESTERASE ALNB"/>
    <property type="match status" value="1"/>
</dbReference>
<evidence type="ECO:0000313" key="3">
    <source>
        <dbReference type="EMBL" id="KAK4456678.1"/>
    </source>
</evidence>
<proteinExistence type="predicted"/>
<keyword evidence="4" id="KW-1185">Reference proteome</keyword>
<dbReference type="Gene3D" id="3.40.50.1820">
    <property type="entry name" value="alpha/beta hydrolase"/>
    <property type="match status" value="1"/>
</dbReference>
<dbReference type="GO" id="GO:0005634">
    <property type="term" value="C:nucleus"/>
    <property type="evidence" value="ECO:0007669"/>
    <property type="project" value="TreeGrafter"/>
</dbReference>
<evidence type="ECO:0000256" key="1">
    <source>
        <dbReference type="ARBA" id="ARBA00022801"/>
    </source>
</evidence>
<dbReference type="InterPro" id="IPR050593">
    <property type="entry name" value="LovG"/>
</dbReference>
<dbReference type="GO" id="GO:0019748">
    <property type="term" value="P:secondary metabolic process"/>
    <property type="evidence" value="ECO:0007669"/>
    <property type="project" value="TreeGrafter"/>
</dbReference>
<comment type="caution">
    <text evidence="3">The sequence shown here is derived from an EMBL/GenBank/DDBJ whole genome shotgun (WGS) entry which is preliminary data.</text>
</comment>
<dbReference type="GO" id="GO:0005737">
    <property type="term" value="C:cytoplasm"/>
    <property type="evidence" value="ECO:0007669"/>
    <property type="project" value="TreeGrafter"/>
</dbReference>
<dbReference type="PANTHER" id="PTHR48070">
    <property type="entry name" value="ESTERASE OVCA2"/>
    <property type="match status" value="1"/>
</dbReference>
<dbReference type="InterPro" id="IPR029058">
    <property type="entry name" value="AB_hydrolase_fold"/>
</dbReference>
<reference evidence="3" key="1">
    <citation type="journal article" date="2023" name="Mol. Phylogenet. Evol.">
        <title>Genome-scale phylogeny and comparative genomics of the fungal order Sordariales.</title>
        <authorList>
            <person name="Hensen N."/>
            <person name="Bonometti L."/>
            <person name="Westerberg I."/>
            <person name="Brannstrom I.O."/>
            <person name="Guillou S."/>
            <person name="Cros-Aarteil S."/>
            <person name="Calhoun S."/>
            <person name="Haridas S."/>
            <person name="Kuo A."/>
            <person name="Mondo S."/>
            <person name="Pangilinan J."/>
            <person name="Riley R."/>
            <person name="LaButti K."/>
            <person name="Andreopoulos B."/>
            <person name="Lipzen A."/>
            <person name="Chen C."/>
            <person name="Yan M."/>
            <person name="Daum C."/>
            <person name="Ng V."/>
            <person name="Clum A."/>
            <person name="Steindorff A."/>
            <person name="Ohm R.A."/>
            <person name="Martin F."/>
            <person name="Silar P."/>
            <person name="Natvig D.O."/>
            <person name="Lalanne C."/>
            <person name="Gautier V."/>
            <person name="Ament-Velasquez S.L."/>
            <person name="Kruys A."/>
            <person name="Hutchinson M.I."/>
            <person name="Powell A.J."/>
            <person name="Barry K."/>
            <person name="Miller A.N."/>
            <person name="Grigoriev I.V."/>
            <person name="Debuchy R."/>
            <person name="Gladieux P."/>
            <person name="Hiltunen Thoren M."/>
            <person name="Johannesson H."/>
        </authorList>
    </citation>
    <scope>NUCLEOTIDE SEQUENCE</scope>
    <source>
        <strain evidence="3">PSN324</strain>
    </source>
</reference>
<dbReference type="InterPro" id="IPR005645">
    <property type="entry name" value="FSH-like_dom"/>
</dbReference>
<dbReference type="EMBL" id="MU865178">
    <property type="protein sequence ID" value="KAK4456678.1"/>
    <property type="molecule type" value="Genomic_DNA"/>
</dbReference>
<gene>
    <name evidence="3" type="ORF">QBC42DRAFT_321911</name>
</gene>
<feature type="domain" description="Serine hydrolase" evidence="2">
    <location>
        <begin position="95"/>
        <end position="236"/>
    </location>
</feature>
<dbReference type="Pfam" id="PF03959">
    <property type="entry name" value="FSH1"/>
    <property type="match status" value="1"/>
</dbReference>
<dbReference type="SUPFAM" id="SSF53474">
    <property type="entry name" value="alpha/beta-Hydrolases"/>
    <property type="match status" value="1"/>
</dbReference>
<dbReference type="GO" id="GO:0016787">
    <property type="term" value="F:hydrolase activity"/>
    <property type="evidence" value="ECO:0007669"/>
    <property type="project" value="UniProtKB-KW"/>
</dbReference>
<dbReference type="AlphaFoldDB" id="A0AAV9H7K1"/>
<protein>
    <submittedName>
        <fullName evidence="3">Serine hydrolase FSH</fullName>
    </submittedName>
</protein>
<sequence length="251" mass="27814">MHQASRTGFKAQLAPFAQEAERQGIATFAWTQGRNEARPPENFVNNFGVGTLYKFIETDTMFDGDDPETIRDFPADVGTAEDTLRRLVTVRDRYPRVSESVARAVDALLGEVEGDEDIEGILGYSEGAMTAATVVLEEGKRAKREGRERRIKCAVFMGGWPPFSKKNELEGGQGGGYDVILCDETDEVIDIPTLHVIGCHDPYMLAGKALFNICDEDGAEMFDHGKGHSVPRDPRSVKDLCEAMRRLVKRV</sequence>
<dbReference type="Proteomes" id="UP001321749">
    <property type="component" value="Unassembled WGS sequence"/>
</dbReference>
<reference evidence="3" key="2">
    <citation type="submission" date="2023-06" db="EMBL/GenBank/DDBJ databases">
        <authorList>
            <consortium name="Lawrence Berkeley National Laboratory"/>
            <person name="Mondo S.J."/>
            <person name="Hensen N."/>
            <person name="Bonometti L."/>
            <person name="Westerberg I."/>
            <person name="Brannstrom I.O."/>
            <person name="Guillou S."/>
            <person name="Cros-Aarteil S."/>
            <person name="Calhoun S."/>
            <person name="Haridas S."/>
            <person name="Kuo A."/>
            <person name="Pangilinan J."/>
            <person name="Riley R."/>
            <person name="Labutti K."/>
            <person name="Andreopoulos B."/>
            <person name="Lipzen A."/>
            <person name="Chen C."/>
            <person name="Yanf M."/>
            <person name="Daum C."/>
            <person name="Ng V."/>
            <person name="Clum A."/>
            <person name="Steindorff A."/>
            <person name="Ohm R."/>
            <person name="Martin F."/>
            <person name="Silar P."/>
            <person name="Natvig D."/>
            <person name="Lalanne C."/>
            <person name="Gautier V."/>
            <person name="Ament-Velasquez S.L."/>
            <person name="Kruys A."/>
            <person name="Hutchinson M.I."/>
            <person name="Powell A.J."/>
            <person name="Barry K."/>
            <person name="Miller A.N."/>
            <person name="Grigoriev I.V."/>
            <person name="Debuchy R."/>
            <person name="Gladieux P."/>
            <person name="Thoren M.H."/>
            <person name="Johannesson H."/>
        </authorList>
    </citation>
    <scope>NUCLEOTIDE SEQUENCE</scope>
    <source>
        <strain evidence="3">PSN324</strain>
    </source>
</reference>